<evidence type="ECO:0000256" key="2">
    <source>
        <dbReference type="ARBA" id="ARBA00023015"/>
    </source>
</evidence>
<proteinExistence type="inferred from homology"/>
<dbReference type="PANTHER" id="PTHR30579">
    <property type="entry name" value="TRANSCRIPTIONAL REGULATOR"/>
    <property type="match status" value="1"/>
</dbReference>
<comment type="caution">
    <text evidence="6">The sequence shown here is derived from an EMBL/GenBank/DDBJ whole genome shotgun (WGS) entry which is preliminary data.</text>
</comment>
<dbReference type="InterPro" id="IPR036390">
    <property type="entry name" value="WH_DNA-bd_sf"/>
</dbReference>
<evidence type="ECO:0000259" key="5">
    <source>
        <dbReference type="PROSITE" id="PS50931"/>
    </source>
</evidence>
<accession>A0ABX2TME2</accession>
<keyword evidence="2" id="KW-0805">Transcription regulation</keyword>
<evidence type="ECO:0000313" key="6">
    <source>
        <dbReference type="EMBL" id="NYZ24786.1"/>
    </source>
</evidence>
<keyword evidence="3" id="KW-0238">DNA-binding</keyword>
<sequence>MTQRNLDIDLLRSFVTIADAGNFTRAAERLGRAQSTISLQMKRLEETLGRSLLERNAHGVRITGEGEALLGYARRILALNDEAVGRLTEPELEGMVRLGTPEDFATTHLPAVLSAFAHSHPRVALEVTTDLTLNLLERFQGGEFDLVLVKREPMGPMQGMRVWREPLVWAALDRPSSWMAASPGDALPLVVSPHPCVYRKRALAALDSCGRRWRIAYTSTSLAGAQAAVRAGLGVTVLPRDMVPAGLVTLGGEDGLPVLDDTEIALIEAPGTRSVPARRLAGHIVSSLERGMGPHT</sequence>
<dbReference type="InterPro" id="IPR005119">
    <property type="entry name" value="LysR_subst-bd"/>
</dbReference>
<dbReference type="Gene3D" id="3.40.190.10">
    <property type="entry name" value="Periplasmic binding protein-like II"/>
    <property type="match status" value="2"/>
</dbReference>
<evidence type="ECO:0000313" key="7">
    <source>
        <dbReference type="Proteomes" id="UP000584642"/>
    </source>
</evidence>
<evidence type="ECO:0000256" key="3">
    <source>
        <dbReference type="ARBA" id="ARBA00023125"/>
    </source>
</evidence>
<dbReference type="EMBL" id="JABFDB010000045">
    <property type="protein sequence ID" value="NYZ24786.1"/>
    <property type="molecule type" value="Genomic_DNA"/>
</dbReference>
<dbReference type="InterPro" id="IPR050176">
    <property type="entry name" value="LTTR"/>
</dbReference>
<dbReference type="PRINTS" id="PR00039">
    <property type="entry name" value="HTHLYSR"/>
</dbReference>
<dbReference type="Proteomes" id="UP000584642">
    <property type="component" value="Unassembled WGS sequence"/>
</dbReference>
<feature type="domain" description="HTH lysR-type" evidence="5">
    <location>
        <begin position="6"/>
        <end position="63"/>
    </location>
</feature>
<keyword evidence="7" id="KW-1185">Reference proteome</keyword>
<name>A0ABX2TME2_9PROT</name>
<dbReference type="SUPFAM" id="SSF53850">
    <property type="entry name" value="Periplasmic binding protein-like II"/>
    <property type="match status" value="1"/>
</dbReference>
<dbReference type="Pfam" id="PF00126">
    <property type="entry name" value="HTH_1"/>
    <property type="match status" value="1"/>
</dbReference>
<dbReference type="PANTHER" id="PTHR30579:SF7">
    <property type="entry name" value="HTH-TYPE TRANSCRIPTIONAL REGULATOR LRHA-RELATED"/>
    <property type="match status" value="1"/>
</dbReference>
<dbReference type="InterPro" id="IPR036388">
    <property type="entry name" value="WH-like_DNA-bd_sf"/>
</dbReference>
<organism evidence="6 7">
    <name type="scientific">Azospirillum oleiclasticum</name>
    <dbReference type="NCBI Taxonomy" id="2735135"/>
    <lineage>
        <taxon>Bacteria</taxon>
        <taxon>Pseudomonadati</taxon>
        <taxon>Pseudomonadota</taxon>
        <taxon>Alphaproteobacteria</taxon>
        <taxon>Rhodospirillales</taxon>
        <taxon>Azospirillaceae</taxon>
        <taxon>Azospirillum</taxon>
    </lineage>
</organism>
<dbReference type="PROSITE" id="PS50931">
    <property type="entry name" value="HTH_LYSR"/>
    <property type="match status" value="1"/>
</dbReference>
<dbReference type="SUPFAM" id="SSF46785">
    <property type="entry name" value="Winged helix' DNA-binding domain"/>
    <property type="match status" value="1"/>
</dbReference>
<comment type="similarity">
    <text evidence="1">Belongs to the LysR transcriptional regulatory family.</text>
</comment>
<dbReference type="InterPro" id="IPR000847">
    <property type="entry name" value="LysR_HTH_N"/>
</dbReference>
<keyword evidence="4" id="KW-0804">Transcription</keyword>
<dbReference type="Pfam" id="PF03466">
    <property type="entry name" value="LysR_substrate"/>
    <property type="match status" value="1"/>
</dbReference>
<evidence type="ECO:0000256" key="1">
    <source>
        <dbReference type="ARBA" id="ARBA00009437"/>
    </source>
</evidence>
<protein>
    <submittedName>
        <fullName evidence="6">LysR family transcriptional regulator</fullName>
    </submittedName>
</protein>
<evidence type="ECO:0000256" key="4">
    <source>
        <dbReference type="ARBA" id="ARBA00023163"/>
    </source>
</evidence>
<gene>
    <name evidence="6" type="ORF">HND93_34215</name>
</gene>
<dbReference type="Gene3D" id="1.10.10.10">
    <property type="entry name" value="Winged helix-like DNA-binding domain superfamily/Winged helix DNA-binding domain"/>
    <property type="match status" value="1"/>
</dbReference>
<reference evidence="6 7" key="1">
    <citation type="submission" date="2020-05" db="EMBL/GenBank/DDBJ databases">
        <title>Azospirillum oleiclasticum sp. nov, a nitrogen-fixing and heavy crude oil-emulsifying bacterium isolated from the crude oil of Yumen Oilfield.</title>
        <authorList>
            <person name="Wu D."/>
            <person name="Cai M."/>
            <person name="Zhang X."/>
        </authorList>
    </citation>
    <scope>NUCLEOTIDE SEQUENCE [LARGE SCALE GENOMIC DNA]</scope>
    <source>
        <strain evidence="6 7">ROY-1-1-2</strain>
    </source>
</reference>